<comment type="caution">
    <text evidence="2">The sequence shown here is derived from an EMBL/GenBank/DDBJ whole genome shotgun (WGS) entry which is preliminary data.</text>
</comment>
<gene>
    <name evidence="2" type="ORF">LLUT_LOCUS3423</name>
</gene>
<reference evidence="2 3" key="1">
    <citation type="submission" date="2024-03" db="EMBL/GenBank/DDBJ databases">
        <authorList>
            <person name="Martinez-Hernandez J."/>
        </authorList>
    </citation>
    <scope>NUCLEOTIDE SEQUENCE [LARGE SCALE GENOMIC DNA]</scope>
</reference>
<evidence type="ECO:0000256" key="1">
    <source>
        <dbReference type="SAM" id="MobiDB-lite"/>
    </source>
</evidence>
<evidence type="ECO:0000313" key="3">
    <source>
        <dbReference type="Proteomes" id="UP001497480"/>
    </source>
</evidence>
<accession>A0AAV1W017</accession>
<protein>
    <submittedName>
        <fullName evidence="2">Uncharacterized protein</fullName>
    </submittedName>
</protein>
<keyword evidence="3" id="KW-1185">Reference proteome</keyword>
<feature type="region of interest" description="Disordered" evidence="1">
    <location>
        <begin position="15"/>
        <end position="70"/>
    </location>
</feature>
<evidence type="ECO:0000313" key="2">
    <source>
        <dbReference type="EMBL" id="CAL0302363.1"/>
    </source>
</evidence>
<organism evidence="2 3">
    <name type="scientific">Lupinus luteus</name>
    <name type="common">European yellow lupine</name>
    <dbReference type="NCBI Taxonomy" id="3873"/>
    <lineage>
        <taxon>Eukaryota</taxon>
        <taxon>Viridiplantae</taxon>
        <taxon>Streptophyta</taxon>
        <taxon>Embryophyta</taxon>
        <taxon>Tracheophyta</taxon>
        <taxon>Spermatophyta</taxon>
        <taxon>Magnoliopsida</taxon>
        <taxon>eudicotyledons</taxon>
        <taxon>Gunneridae</taxon>
        <taxon>Pentapetalae</taxon>
        <taxon>rosids</taxon>
        <taxon>fabids</taxon>
        <taxon>Fabales</taxon>
        <taxon>Fabaceae</taxon>
        <taxon>Papilionoideae</taxon>
        <taxon>50 kb inversion clade</taxon>
        <taxon>genistoids sensu lato</taxon>
        <taxon>core genistoids</taxon>
        <taxon>Genisteae</taxon>
        <taxon>Lupinus</taxon>
    </lineage>
</organism>
<dbReference type="Proteomes" id="UP001497480">
    <property type="component" value="Unassembled WGS sequence"/>
</dbReference>
<feature type="compositionally biased region" description="Low complexity" evidence="1">
    <location>
        <begin position="29"/>
        <end position="45"/>
    </location>
</feature>
<dbReference type="EMBL" id="CAXHTB010000002">
    <property type="protein sequence ID" value="CAL0302363.1"/>
    <property type="molecule type" value="Genomic_DNA"/>
</dbReference>
<sequence>MLALPSIPELIECDRKEKSAHHPIYHVESVTQTRSTSSRHSSVTQPRKESRQEESQLLPVSVGQNLRART</sequence>
<name>A0AAV1W017_LUPLU</name>
<dbReference type="AlphaFoldDB" id="A0AAV1W017"/>
<proteinExistence type="predicted"/>